<accession>A0AAV7N897</accession>
<reference evidence="2" key="1">
    <citation type="journal article" date="2022" name="bioRxiv">
        <title>Sequencing and chromosome-scale assembly of the giantPleurodeles waltlgenome.</title>
        <authorList>
            <person name="Brown T."/>
            <person name="Elewa A."/>
            <person name="Iarovenko S."/>
            <person name="Subramanian E."/>
            <person name="Araus A.J."/>
            <person name="Petzold A."/>
            <person name="Susuki M."/>
            <person name="Suzuki K.-i.T."/>
            <person name="Hayashi T."/>
            <person name="Toyoda A."/>
            <person name="Oliveira C."/>
            <person name="Osipova E."/>
            <person name="Leigh N.D."/>
            <person name="Simon A."/>
            <person name="Yun M.H."/>
        </authorList>
    </citation>
    <scope>NUCLEOTIDE SEQUENCE</scope>
    <source>
        <strain evidence="2">20211129_DDA</strain>
        <tissue evidence="2">Liver</tissue>
    </source>
</reference>
<dbReference type="EMBL" id="JANPWB010000013">
    <property type="protein sequence ID" value="KAJ1108935.1"/>
    <property type="molecule type" value="Genomic_DNA"/>
</dbReference>
<dbReference type="AlphaFoldDB" id="A0AAV7N897"/>
<dbReference type="Proteomes" id="UP001066276">
    <property type="component" value="Chromosome 9"/>
</dbReference>
<feature type="region of interest" description="Disordered" evidence="1">
    <location>
        <begin position="1"/>
        <end position="43"/>
    </location>
</feature>
<sequence>MPGSPRGKCKRFRQHQGEEPHTGSKSRLRPEQHAENSKDGRNVRKQLCFSAGLHKPVGDISNVIINLADIQINPMRCDAMDRYRA</sequence>
<feature type="compositionally biased region" description="Basic and acidic residues" evidence="1">
    <location>
        <begin position="15"/>
        <end position="42"/>
    </location>
</feature>
<evidence type="ECO:0000313" key="3">
    <source>
        <dbReference type="Proteomes" id="UP001066276"/>
    </source>
</evidence>
<comment type="caution">
    <text evidence="2">The sequence shown here is derived from an EMBL/GenBank/DDBJ whole genome shotgun (WGS) entry which is preliminary data.</text>
</comment>
<gene>
    <name evidence="2" type="ORF">NDU88_006305</name>
</gene>
<evidence type="ECO:0000313" key="2">
    <source>
        <dbReference type="EMBL" id="KAJ1108935.1"/>
    </source>
</evidence>
<protein>
    <submittedName>
        <fullName evidence="2">Uncharacterized protein</fullName>
    </submittedName>
</protein>
<name>A0AAV7N897_PLEWA</name>
<keyword evidence="3" id="KW-1185">Reference proteome</keyword>
<proteinExistence type="predicted"/>
<organism evidence="2 3">
    <name type="scientific">Pleurodeles waltl</name>
    <name type="common">Iberian ribbed newt</name>
    <dbReference type="NCBI Taxonomy" id="8319"/>
    <lineage>
        <taxon>Eukaryota</taxon>
        <taxon>Metazoa</taxon>
        <taxon>Chordata</taxon>
        <taxon>Craniata</taxon>
        <taxon>Vertebrata</taxon>
        <taxon>Euteleostomi</taxon>
        <taxon>Amphibia</taxon>
        <taxon>Batrachia</taxon>
        <taxon>Caudata</taxon>
        <taxon>Salamandroidea</taxon>
        <taxon>Salamandridae</taxon>
        <taxon>Pleurodelinae</taxon>
        <taxon>Pleurodeles</taxon>
    </lineage>
</organism>
<evidence type="ECO:0000256" key="1">
    <source>
        <dbReference type="SAM" id="MobiDB-lite"/>
    </source>
</evidence>